<proteinExistence type="predicted"/>
<dbReference type="InterPro" id="IPR008792">
    <property type="entry name" value="PQQD"/>
</dbReference>
<dbReference type="AlphaFoldDB" id="A0A931CJW7"/>
<organism evidence="1 2">
    <name type="scientific">Actinoplanes aureus</name>
    <dbReference type="NCBI Taxonomy" id="2792083"/>
    <lineage>
        <taxon>Bacteria</taxon>
        <taxon>Bacillati</taxon>
        <taxon>Actinomycetota</taxon>
        <taxon>Actinomycetes</taxon>
        <taxon>Micromonosporales</taxon>
        <taxon>Micromonosporaceae</taxon>
        <taxon>Actinoplanes</taxon>
    </lineage>
</organism>
<keyword evidence="2" id="KW-1185">Reference proteome</keyword>
<protein>
    <submittedName>
        <fullName evidence="1">Lasso peptide biosynthesis PqqD family chaperone</fullName>
    </submittedName>
</protein>
<name>A0A931CJW7_9ACTN</name>
<dbReference type="RefSeq" id="WP_196419538.1">
    <property type="nucleotide sequence ID" value="NZ_JADQTO010000030.1"/>
</dbReference>
<accession>A0A931CJW7</accession>
<sequence>MTVQLRDDVVLNETEYGAILLDQRRGTYWQLNPTGTMIVKALLAEGDVETTARRLVERYDIELDSAREDVRALVAEMRTAGAFR</sequence>
<dbReference type="Gene3D" id="1.10.10.1150">
    <property type="entry name" value="Coenzyme PQQ synthesis protein D (PqqD)"/>
    <property type="match status" value="1"/>
</dbReference>
<evidence type="ECO:0000313" key="2">
    <source>
        <dbReference type="Proteomes" id="UP000598146"/>
    </source>
</evidence>
<dbReference type="EMBL" id="JADQTO010000030">
    <property type="protein sequence ID" value="MBG0567761.1"/>
    <property type="molecule type" value="Genomic_DNA"/>
</dbReference>
<comment type="caution">
    <text evidence="1">The sequence shown here is derived from an EMBL/GenBank/DDBJ whole genome shotgun (WGS) entry which is preliminary data.</text>
</comment>
<dbReference type="NCBIfam" id="NF033530">
    <property type="entry name" value="lasso_PqqD_Strm"/>
    <property type="match status" value="1"/>
</dbReference>
<evidence type="ECO:0000313" key="1">
    <source>
        <dbReference type="EMBL" id="MBG0567761.1"/>
    </source>
</evidence>
<reference evidence="1" key="1">
    <citation type="submission" date="2020-11" db="EMBL/GenBank/DDBJ databases">
        <title>Isolation and identification of active actinomycetes.</title>
        <authorList>
            <person name="Sun X."/>
        </authorList>
    </citation>
    <scope>NUCLEOTIDE SEQUENCE</scope>
    <source>
        <strain evidence="1">NEAU-A11</strain>
    </source>
</reference>
<dbReference type="Proteomes" id="UP000598146">
    <property type="component" value="Unassembled WGS sequence"/>
</dbReference>
<dbReference type="InterPro" id="IPR041881">
    <property type="entry name" value="PqqD_sf"/>
</dbReference>
<dbReference type="Pfam" id="PF05402">
    <property type="entry name" value="PqqD"/>
    <property type="match status" value="1"/>
</dbReference>
<gene>
    <name evidence="1" type="ORF">I4J89_40585</name>
</gene>